<reference evidence="1 2" key="1">
    <citation type="journal article" date="2015" name="Genome Biol.">
        <title>Comparative genomics of Steinernema reveals deeply conserved gene regulatory networks.</title>
        <authorList>
            <person name="Dillman A.R."/>
            <person name="Macchietto M."/>
            <person name="Porter C.F."/>
            <person name="Rogers A."/>
            <person name="Williams B."/>
            <person name="Antoshechkin I."/>
            <person name="Lee M.M."/>
            <person name="Goodwin Z."/>
            <person name="Lu X."/>
            <person name="Lewis E.E."/>
            <person name="Goodrich-Blair H."/>
            <person name="Stock S.P."/>
            <person name="Adams B.J."/>
            <person name="Sternberg P.W."/>
            <person name="Mortazavi A."/>
        </authorList>
    </citation>
    <scope>NUCLEOTIDE SEQUENCE [LARGE SCALE GENOMIC DNA]</scope>
    <source>
        <strain evidence="1 2">ALL</strain>
    </source>
</reference>
<protein>
    <submittedName>
        <fullName evidence="1">Uncharacterized protein</fullName>
    </submittedName>
</protein>
<gene>
    <name evidence="1" type="ORF">L596_000902</name>
</gene>
<keyword evidence="2" id="KW-1185">Reference proteome</keyword>
<proteinExistence type="predicted"/>
<dbReference type="Proteomes" id="UP000298663">
    <property type="component" value="Unassembled WGS sequence"/>
</dbReference>
<evidence type="ECO:0000313" key="2">
    <source>
        <dbReference type="Proteomes" id="UP000298663"/>
    </source>
</evidence>
<dbReference type="AlphaFoldDB" id="A0A4U8UK19"/>
<evidence type="ECO:0000313" key="1">
    <source>
        <dbReference type="EMBL" id="TMS33126.1"/>
    </source>
</evidence>
<accession>A0A4U8UK19</accession>
<comment type="caution">
    <text evidence="1">The sequence shown here is derived from an EMBL/GenBank/DDBJ whole genome shotgun (WGS) entry which is preliminary data.</text>
</comment>
<sequence>MYGFDIFHVLLLFEEPLKPEEKLSFDNERFDTFTPRKNRGQTQGDVGPEWTRYEALAKDVIRSIGSLNESTSTCESLSSPRP</sequence>
<reference evidence="1 2" key="2">
    <citation type="journal article" date="2019" name="G3 (Bethesda)">
        <title>Hybrid Assembly of the Genome of the Entomopathogenic Nematode Steinernema carpocapsae Identifies the X-Chromosome.</title>
        <authorList>
            <person name="Serra L."/>
            <person name="Macchietto M."/>
            <person name="Macias-Munoz A."/>
            <person name="McGill C.J."/>
            <person name="Rodriguez I.M."/>
            <person name="Rodriguez B."/>
            <person name="Murad R."/>
            <person name="Mortazavi A."/>
        </authorList>
    </citation>
    <scope>NUCLEOTIDE SEQUENCE [LARGE SCALE GENOMIC DNA]</scope>
    <source>
        <strain evidence="1 2">ALL</strain>
    </source>
</reference>
<organism evidence="1 2">
    <name type="scientific">Steinernema carpocapsae</name>
    <name type="common">Entomopathogenic nematode</name>
    <dbReference type="NCBI Taxonomy" id="34508"/>
    <lineage>
        <taxon>Eukaryota</taxon>
        <taxon>Metazoa</taxon>
        <taxon>Ecdysozoa</taxon>
        <taxon>Nematoda</taxon>
        <taxon>Chromadorea</taxon>
        <taxon>Rhabditida</taxon>
        <taxon>Tylenchina</taxon>
        <taxon>Panagrolaimomorpha</taxon>
        <taxon>Strongyloidoidea</taxon>
        <taxon>Steinernematidae</taxon>
        <taxon>Steinernema</taxon>
    </lineage>
</organism>
<name>A0A4U8UK19_STECR</name>
<dbReference type="EMBL" id="AZBU02000001">
    <property type="protein sequence ID" value="TMS33126.1"/>
    <property type="molecule type" value="Genomic_DNA"/>
</dbReference>